<dbReference type="Gene3D" id="1.20.120.1630">
    <property type="match status" value="1"/>
</dbReference>
<dbReference type="EnsemblMetazoa" id="CLYHEMT023357.2">
    <property type="protein sequence ID" value="CLYHEMP023357.2"/>
    <property type="gene ID" value="CLYHEMG023357"/>
</dbReference>
<feature type="transmembrane region" description="Helical" evidence="1">
    <location>
        <begin position="70"/>
        <end position="87"/>
    </location>
</feature>
<keyword evidence="3" id="KW-1185">Reference proteome</keyword>
<feature type="transmembrane region" description="Helical" evidence="1">
    <location>
        <begin position="147"/>
        <end position="175"/>
    </location>
</feature>
<dbReference type="AlphaFoldDB" id="A0A7M5XGX7"/>
<feature type="transmembrane region" description="Helical" evidence="1">
    <location>
        <begin position="94"/>
        <end position="115"/>
    </location>
</feature>
<dbReference type="PANTHER" id="PTHR32251">
    <property type="entry name" value="3-OXO-5-ALPHA-STEROID 4-DEHYDROGENASE"/>
    <property type="match status" value="1"/>
</dbReference>
<dbReference type="PROSITE" id="PS50244">
    <property type="entry name" value="S5A_REDUCTASE"/>
    <property type="match status" value="1"/>
</dbReference>
<dbReference type="Proteomes" id="UP000594262">
    <property type="component" value="Unplaced"/>
</dbReference>
<keyword evidence="1" id="KW-1133">Transmembrane helix</keyword>
<evidence type="ECO:0000313" key="2">
    <source>
        <dbReference type="EnsemblMetazoa" id="CLYHEMP023357.2"/>
    </source>
</evidence>
<evidence type="ECO:0000256" key="1">
    <source>
        <dbReference type="SAM" id="Phobius"/>
    </source>
</evidence>
<feature type="transmembrane region" description="Helical" evidence="1">
    <location>
        <begin position="30"/>
        <end position="50"/>
    </location>
</feature>
<proteinExistence type="predicted"/>
<dbReference type="EnsemblMetazoa" id="CLYHEMT023357.1">
    <property type="protein sequence ID" value="CLYHEMP023357.1"/>
    <property type="gene ID" value="CLYHEMG023357"/>
</dbReference>
<dbReference type="GO" id="GO:0016020">
    <property type="term" value="C:membrane"/>
    <property type="evidence" value="ECO:0007669"/>
    <property type="project" value="TreeGrafter"/>
</dbReference>
<organism evidence="2 3">
    <name type="scientific">Clytia hemisphaerica</name>
    <dbReference type="NCBI Taxonomy" id="252671"/>
    <lineage>
        <taxon>Eukaryota</taxon>
        <taxon>Metazoa</taxon>
        <taxon>Cnidaria</taxon>
        <taxon>Hydrozoa</taxon>
        <taxon>Hydroidolina</taxon>
        <taxon>Leptothecata</taxon>
        <taxon>Obeliida</taxon>
        <taxon>Clytiidae</taxon>
        <taxon>Clytia</taxon>
    </lineage>
</organism>
<name>A0A7M5XGX7_9CNID</name>
<reference evidence="2" key="1">
    <citation type="submission" date="2021-01" db="UniProtKB">
        <authorList>
            <consortium name="EnsemblMetazoa"/>
        </authorList>
    </citation>
    <scope>IDENTIFICATION</scope>
</reference>
<dbReference type="InterPro" id="IPR010721">
    <property type="entry name" value="UstE-like"/>
</dbReference>
<dbReference type="PANTHER" id="PTHR32251:SF33">
    <property type="entry name" value="STEROID 5-ALPHA REDUCTASE C-TERMINAL DOMAIN-CONTAINING PROTEIN"/>
    <property type="match status" value="1"/>
</dbReference>
<dbReference type="OrthoDB" id="67965at2759"/>
<evidence type="ECO:0008006" key="4">
    <source>
        <dbReference type="Google" id="ProtNLM"/>
    </source>
</evidence>
<keyword evidence="1" id="KW-0472">Membrane</keyword>
<evidence type="ECO:0000313" key="3">
    <source>
        <dbReference type="Proteomes" id="UP000594262"/>
    </source>
</evidence>
<keyword evidence="1" id="KW-0812">Transmembrane</keyword>
<sequence length="206" mass="24000">MVFKQRHFINLHKITTPFVILLLMEHYKNYTIGPIVYFGLHTGYCVCWLLKEAIYPDPAFNAEMNILEFASAYCVLGVYWIAPYVLISSRIVPHLVTLLTAVPICLVGFFFHFGADSQKYFILKTKKGLITDGFFSRTRNPNFLGEVLIYFGWSILAESITPLAVLLLMITVLFYPRMLKKEKSLSRYPEFQEYKLRTNFIVPRLF</sequence>
<protein>
    <recommendedName>
        <fullName evidence="4">Steroid 5-alpha reductase C-terminal domain-containing protein</fullName>
    </recommendedName>
</protein>
<accession>A0A7M5XGX7</accession>
<dbReference type="Pfam" id="PF06966">
    <property type="entry name" value="DUF1295"/>
    <property type="match status" value="1"/>
</dbReference>